<gene>
    <name evidence="4" type="primary">LOC130467206</name>
</gene>
<comment type="similarity">
    <text evidence="1">Belongs to the serpin family.</text>
</comment>
<dbReference type="InterPro" id="IPR042185">
    <property type="entry name" value="Serpin_sf_2"/>
</dbReference>
<dbReference type="Pfam" id="PF00079">
    <property type="entry name" value="Serpin"/>
    <property type="match status" value="1"/>
</dbReference>
<dbReference type="RefSeq" id="XP_056691619.1">
    <property type="nucleotide sequence ID" value="XM_056835641.1"/>
</dbReference>
<proteinExistence type="inferred from homology"/>
<name>A0ABM3R7N8_SPIOL</name>
<protein>
    <submittedName>
        <fullName evidence="4">Serpin-ZXA-like</fullName>
    </submittedName>
</protein>
<evidence type="ECO:0000313" key="3">
    <source>
        <dbReference type="Proteomes" id="UP000813463"/>
    </source>
</evidence>
<dbReference type="SUPFAM" id="SSF56574">
    <property type="entry name" value="Serpins"/>
    <property type="match status" value="1"/>
</dbReference>
<evidence type="ECO:0000259" key="2">
    <source>
        <dbReference type="Pfam" id="PF00079"/>
    </source>
</evidence>
<dbReference type="GeneID" id="130467206"/>
<reference evidence="3" key="1">
    <citation type="journal article" date="2021" name="Nat. Commun.">
        <title>Genomic analyses provide insights into spinach domestication and the genetic basis of agronomic traits.</title>
        <authorList>
            <person name="Cai X."/>
            <person name="Sun X."/>
            <person name="Xu C."/>
            <person name="Sun H."/>
            <person name="Wang X."/>
            <person name="Ge C."/>
            <person name="Zhang Z."/>
            <person name="Wang Q."/>
            <person name="Fei Z."/>
            <person name="Jiao C."/>
            <person name="Wang Q."/>
        </authorList>
    </citation>
    <scope>NUCLEOTIDE SEQUENCE [LARGE SCALE GENOMIC DNA]</scope>
    <source>
        <strain evidence="3">cv. Varoflay</strain>
    </source>
</reference>
<dbReference type="PANTHER" id="PTHR11461">
    <property type="entry name" value="SERINE PROTEASE INHIBITOR, SERPIN"/>
    <property type="match status" value="1"/>
</dbReference>
<accession>A0ABM3R7N8</accession>
<reference evidence="4" key="2">
    <citation type="submission" date="2025-08" db="UniProtKB">
        <authorList>
            <consortium name="RefSeq"/>
        </authorList>
    </citation>
    <scope>IDENTIFICATION</scope>
    <source>
        <tissue evidence="4">Leaf</tissue>
    </source>
</reference>
<keyword evidence="3" id="KW-1185">Reference proteome</keyword>
<organism evidence="3 4">
    <name type="scientific">Spinacia oleracea</name>
    <name type="common">Spinach</name>
    <dbReference type="NCBI Taxonomy" id="3562"/>
    <lineage>
        <taxon>Eukaryota</taxon>
        <taxon>Viridiplantae</taxon>
        <taxon>Streptophyta</taxon>
        <taxon>Embryophyta</taxon>
        <taxon>Tracheophyta</taxon>
        <taxon>Spermatophyta</taxon>
        <taxon>Magnoliopsida</taxon>
        <taxon>eudicotyledons</taxon>
        <taxon>Gunneridae</taxon>
        <taxon>Pentapetalae</taxon>
        <taxon>Caryophyllales</taxon>
        <taxon>Chenopodiaceae</taxon>
        <taxon>Chenopodioideae</taxon>
        <taxon>Anserineae</taxon>
        <taxon>Spinacia</taxon>
    </lineage>
</organism>
<sequence>MDFESFYDYGSFDDYNALKLPYKTTNNSNFSRQFSMIIILPKETKGLPSLIHKFRENPNLLSREHLNLENTMITSLQIPRFKLSHTFLPSEDIKKLGLTLPFKHMDELNGIVDDDEHVSLGVSRITQHTQIQCNEKGTEVVACTYDW</sequence>
<dbReference type="InterPro" id="IPR023796">
    <property type="entry name" value="Serpin_dom"/>
</dbReference>
<dbReference type="InterPro" id="IPR000215">
    <property type="entry name" value="Serpin_fam"/>
</dbReference>
<dbReference type="Proteomes" id="UP000813463">
    <property type="component" value="Chromosome 2"/>
</dbReference>
<dbReference type="InterPro" id="IPR036186">
    <property type="entry name" value="Serpin_sf"/>
</dbReference>
<evidence type="ECO:0000256" key="1">
    <source>
        <dbReference type="ARBA" id="ARBA00009500"/>
    </source>
</evidence>
<dbReference type="Gene3D" id="2.30.39.10">
    <property type="entry name" value="Alpha-1-antitrypsin, domain 1"/>
    <property type="match status" value="1"/>
</dbReference>
<evidence type="ECO:0000313" key="4">
    <source>
        <dbReference type="RefSeq" id="XP_056691619.1"/>
    </source>
</evidence>
<feature type="domain" description="Serpin" evidence="2">
    <location>
        <begin position="3"/>
        <end position="144"/>
    </location>
</feature>
<dbReference type="PANTHER" id="PTHR11461:SF211">
    <property type="entry name" value="GH10112P-RELATED"/>
    <property type="match status" value="1"/>
</dbReference>